<name>A0AA39WKJ0_9PEZI</name>
<accession>A0AA39WKJ0</accession>
<sequence length="291" mass="32219">MYGSAPNLRTCHGRGARDAHIQISYNTDAKPPQRGFLAPARAPLSPQTRRGKYGAILRSWIGSCATLHADCVAAGSTLPTGVLDVGDSEDAVIFLRLSPSATDRRYVALSHCWGSSALPQALTTNLEERKIGIEVASLLKNFQNAVSVTRSIGVRYLWINSLCILQDSTLDWEIESSNMAEIYNNAYLVLAASQAADSTVGFIDRLGEDWRQSMLNSSNVTRIGQIRNPDSSVTEIFRRLLSGCFYNDRHHKVVINSTLAQRAWALQENMLARRIVHFTQSEMMWGCVESL</sequence>
<keyword evidence="3" id="KW-1185">Reference proteome</keyword>
<dbReference type="AlphaFoldDB" id="A0AA39WKJ0"/>
<comment type="caution">
    <text evidence="2">The sequence shown here is derived from an EMBL/GenBank/DDBJ whole genome shotgun (WGS) entry which is preliminary data.</text>
</comment>
<dbReference type="PANTHER" id="PTHR33112">
    <property type="entry name" value="DOMAIN PROTEIN, PUTATIVE-RELATED"/>
    <property type="match status" value="1"/>
</dbReference>
<protein>
    <submittedName>
        <fullName evidence="2">Heterokaryon incompatibility protein-domain-containing protein</fullName>
    </submittedName>
</protein>
<gene>
    <name evidence="2" type="ORF">B0T14DRAFT_568552</name>
</gene>
<reference evidence="2" key="1">
    <citation type="submission" date="2023-06" db="EMBL/GenBank/DDBJ databases">
        <title>Genome-scale phylogeny and comparative genomics of the fungal order Sordariales.</title>
        <authorList>
            <consortium name="Lawrence Berkeley National Laboratory"/>
            <person name="Hensen N."/>
            <person name="Bonometti L."/>
            <person name="Westerberg I."/>
            <person name="Brannstrom I.O."/>
            <person name="Guillou S."/>
            <person name="Cros-Aarteil S."/>
            <person name="Calhoun S."/>
            <person name="Haridas S."/>
            <person name="Kuo A."/>
            <person name="Mondo S."/>
            <person name="Pangilinan J."/>
            <person name="Riley R."/>
            <person name="Labutti K."/>
            <person name="Andreopoulos B."/>
            <person name="Lipzen A."/>
            <person name="Chen C."/>
            <person name="Yanf M."/>
            <person name="Daum C."/>
            <person name="Ng V."/>
            <person name="Clum A."/>
            <person name="Steindorff A."/>
            <person name="Ohm R."/>
            <person name="Martin F."/>
            <person name="Silar P."/>
            <person name="Natvig D."/>
            <person name="Lalanne C."/>
            <person name="Gautier V."/>
            <person name="Ament-Velasquez S.L."/>
            <person name="Kruys A."/>
            <person name="Hutchinson M.I."/>
            <person name="Powell A.J."/>
            <person name="Barry K."/>
            <person name="Miller A.N."/>
            <person name="Grigoriev I.V."/>
            <person name="Debuchy R."/>
            <person name="Gladieux P."/>
            <person name="Thoren M.H."/>
            <person name="Johannesson H."/>
        </authorList>
    </citation>
    <scope>NUCLEOTIDE SEQUENCE</scope>
    <source>
        <strain evidence="2">CBS 606.72</strain>
    </source>
</reference>
<dbReference type="PANTHER" id="PTHR33112:SF9">
    <property type="entry name" value="HETEROKARYON INCOMPATIBILITY DOMAIN-CONTAINING PROTEIN"/>
    <property type="match status" value="1"/>
</dbReference>
<evidence type="ECO:0000313" key="2">
    <source>
        <dbReference type="EMBL" id="KAK0616995.1"/>
    </source>
</evidence>
<organism evidence="2 3">
    <name type="scientific">Immersiella caudata</name>
    <dbReference type="NCBI Taxonomy" id="314043"/>
    <lineage>
        <taxon>Eukaryota</taxon>
        <taxon>Fungi</taxon>
        <taxon>Dikarya</taxon>
        <taxon>Ascomycota</taxon>
        <taxon>Pezizomycotina</taxon>
        <taxon>Sordariomycetes</taxon>
        <taxon>Sordariomycetidae</taxon>
        <taxon>Sordariales</taxon>
        <taxon>Lasiosphaeriaceae</taxon>
        <taxon>Immersiella</taxon>
    </lineage>
</organism>
<proteinExistence type="predicted"/>
<dbReference type="Proteomes" id="UP001175000">
    <property type="component" value="Unassembled WGS sequence"/>
</dbReference>
<dbReference type="Pfam" id="PF06985">
    <property type="entry name" value="HET"/>
    <property type="match status" value="1"/>
</dbReference>
<evidence type="ECO:0000313" key="3">
    <source>
        <dbReference type="Proteomes" id="UP001175000"/>
    </source>
</evidence>
<evidence type="ECO:0000259" key="1">
    <source>
        <dbReference type="Pfam" id="PF06985"/>
    </source>
</evidence>
<dbReference type="InterPro" id="IPR010730">
    <property type="entry name" value="HET"/>
</dbReference>
<dbReference type="EMBL" id="JAULSU010000005">
    <property type="protein sequence ID" value="KAK0616995.1"/>
    <property type="molecule type" value="Genomic_DNA"/>
</dbReference>
<feature type="domain" description="Heterokaryon incompatibility" evidence="1">
    <location>
        <begin position="106"/>
        <end position="268"/>
    </location>
</feature>